<dbReference type="CDD" id="cd04181">
    <property type="entry name" value="NTP_transferase"/>
    <property type="match status" value="1"/>
</dbReference>
<dbReference type="GO" id="GO:0004615">
    <property type="term" value="F:phosphomannomutase activity"/>
    <property type="evidence" value="ECO:0007669"/>
    <property type="project" value="UniProtKB-EC"/>
</dbReference>
<dbReference type="InterPro" id="IPR029044">
    <property type="entry name" value="Nucleotide-diphossugar_trans"/>
</dbReference>
<sequence length="364" mass="39101">MKGIIIAGGAGTRLRPLTYTRPKPLIPVVNRPFLEYQVALLKRHGIDEIIFCTNYMSEQIASHFGDGSRFGVKMQFVNEETPLGTAGAIKNAQTVAGRETLVVLNGDILTDFDLSSIIAFHQSKNALVTLTLKDVPSPSPYGVIVTDDDGRVREFREPSEAQKKALATNPHIETTGVDYINAGIYIMEPEALDAIPTGRPVSIERETYPQFLADGKPIFAVARRGFWLDIGRPEQYRQATQAILSRDIAVEVAGEWTALGYWAMENVQVDPTAHIAPTVHLGAGSKIGPGVSLSGKTVIGPGCCIKANATLTDCILQEGVIVGQGAQLSGVILDDGCHVEAETVVTVPSVLASGTVLRKGTRIE</sequence>
<evidence type="ECO:0000259" key="3">
    <source>
        <dbReference type="Pfam" id="PF25087"/>
    </source>
</evidence>
<dbReference type="Pfam" id="PF25087">
    <property type="entry name" value="GMPPB_C"/>
    <property type="match status" value="1"/>
</dbReference>
<dbReference type="InterPro" id="IPR005835">
    <property type="entry name" value="NTP_transferase_dom"/>
</dbReference>
<keyword evidence="4" id="KW-0413">Isomerase</keyword>
<dbReference type="Gene3D" id="3.90.550.10">
    <property type="entry name" value="Spore Coat Polysaccharide Biosynthesis Protein SpsA, Chain A"/>
    <property type="match status" value="1"/>
</dbReference>
<accession>A0A7W9SP68</accession>
<dbReference type="AlphaFoldDB" id="A0A7W9SP68"/>
<proteinExistence type="inferred from homology"/>
<dbReference type="EMBL" id="JACHGW010000002">
    <property type="protein sequence ID" value="MBB6050225.1"/>
    <property type="molecule type" value="Genomic_DNA"/>
</dbReference>
<evidence type="ECO:0000313" key="4">
    <source>
        <dbReference type="EMBL" id="MBB6050225.1"/>
    </source>
</evidence>
<comment type="caution">
    <text evidence="4">The sequence shown here is derived from an EMBL/GenBank/DDBJ whole genome shotgun (WGS) entry which is preliminary data.</text>
</comment>
<gene>
    <name evidence="4" type="ORF">HNQ39_002016</name>
</gene>
<keyword evidence="4" id="KW-0548">Nucleotidyltransferase</keyword>
<reference evidence="4 5" key="1">
    <citation type="submission" date="2020-08" db="EMBL/GenBank/DDBJ databases">
        <title>Genomic Encyclopedia of Type Strains, Phase IV (KMG-IV): sequencing the most valuable type-strain genomes for metagenomic binning, comparative biology and taxonomic classification.</title>
        <authorList>
            <person name="Goeker M."/>
        </authorList>
    </citation>
    <scope>NUCLEOTIDE SEQUENCE [LARGE SCALE GENOMIC DNA]</scope>
    <source>
        <strain evidence="4 5">DSM 23562</strain>
    </source>
</reference>
<dbReference type="Pfam" id="PF00483">
    <property type="entry name" value="NTP_transferase"/>
    <property type="match status" value="1"/>
</dbReference>
<dbReference type="InterPro" id="IPR056729">
    <property type="entry name" value="GMPPB_C"/>
</dbReference>
<dbReference type="RefSeq" id="WP_184194780.1">
    <property type="nucleotide sequence ID" value="NZ_JACHGW010000002.1"/>
</dbReference>
<feature type="domain" description="Mannose-1-phosphate guanyltransferase C-terminal" evidence="3">
    <location>
        <begin position="277"/>
        <end position="356"/>
    </location>
</feature>
<keyword evidence="4" id="KW-0808">Transferase</keyword>
<protein>
    <submittedName>
        <fullName evidence="4">Mannose-1-phosphate guanylyltransferase/phosphomannomutase</fullName>
        <ecNumber evidence="4">2.7.7.13</ecNumber>
        <ecNumber evidence="4">5.4.2.8</ecNumber>
    </submittedName>
</protein>
<dbReference type="EC" id="5.4.2.8" evidence="4"/>
<evidence type="ECO:0000259" key="2">
    <source>
        <dbReference type="Pfam" id="PF00483"/>
    </source>
</evidence>
<evidence type="ECO:0000313" key="5">
    <source>
        <dbReference type="Proteomes" id="UP000520814"/>
    </source>
</evidence>
<name>A0A7W9SP68_ARMRO</name>
<dbReference type="EC" id="2.7.7.13" evidence="4"/>
<dbReference type="SUPFAM" id="SSF53448">
    <property type="entry name" value="Nucleotide-diphospho-sugar transferases"/>
    <property type="match status" value="1"/>
</dbReference>
<dbReference type="InterPro" id="IPR050486">
    <property type="entry name" value="Mannose-1P_guanyltransferase"/>
</dbReference>
<dbReference type="PANTHER" id="PTHR22572">
    <property type="entry name" value="SUGAR-1-PHOSPHATE GUANYL TRANSFERASE"/>
    <property type="match status" value="1"/>
</dbReference>
<dbReference type="Proteomes" id="UP000520814">
    <property type="component" value="Unassembled WGS sequence"/>
</dbReference>
<keyword evidence="5" id="KW-1185">Reference proteome</keyword>
<comment type="similarity">
    <text evidence="1">Belongs to the transferase hexapeptide repeat family.</text>
</comment>
<dbReference type="Gene3D" id="2.160.10.10">
    <property type="entry name" value="Hexapeptide repeat proteins"/>
    <property type="match status" value="1"/>
</dbReference>
<dbReference type="GO" id="GO:0004475">
    <property type="term" value="F:mannose-1-phosphate guanylyltransferase (GTP) activity"/>
    <property type="evidence" value="ECO:0007669"/>
    <property type="project" value="UniProtKB-EC"/>
</dbReference>
<organism evidence="4 5">
    <name type="scientific">Armatimonas rosea</name>
    <dbReference type="NCBI Taxonomy" id="685828"/>
    <lineage>
        <taxon>Bacteria</taxon>
        <taxon>Bacillati</taxon>
        <taxon>Armatimonadota</taxon>
        <taxon>Armatimonadia</taxon>
        <taxon>Armatimonadales</taxon>
        <taxon>Armatimonadaceae</taxon>
        <taxon>Armatimonas</taxon>
    </lineage>
</organism>
<feature type="domain" description="Nucleotidyl transferase" evidence="2">
    <location>
        <begin position="2"/>
        <end position="244"/>
    </location>
</feature>
<evidence type="ECO:0000256" key="1">
    <source>
        <dbReference type="ARBA" id="ARBA00007274"/>
    </source>
</evidence>